<evidence type="ECO:0000259" key="6">
    <source>
        <dbReference type="PROSITE" id="PS50048"/>
    </source>
</evidence>
<dbReference type="RefSeq" id="XP_018687598.1">
    <property type="nucleotide sequence ID" value="XM_018842838.1"/>
</dbReference>
<dbReference type="GO" id="GO:0003677">
    <property type="term" value="F:DNA binding"/>
    <property type="evidence" value="ECO:0007669"/>
    <property type="project" value="UniProtKB-KW"/>
</dbReference>
<dbReference type="GeneID" id="30015500"/>
<dbReference type="OrthoDB" id="4330117at2759"/>
<dbReference type="GO" id="GO:0008270">
    <property type="term" value="F:zinc ion binding"/>
    <property type="evidence" value="ECO:0007669"/>
    <property type="project" value="InterPro"/>
</dbReference>
<evidence type="ECO:0000313" key="7">
    <source>
        <dbReference type="EMBL" id="OAP54231.1"/>
    </source>
</evidence>
<dbReference type="Pfam" id="PF00172">
    <property type="entry name" value="Zn_clus"/>
    <property type="match status" value="1"/>
</dbReference>
<evidence type="ECO:0000256" key="1">
    <source>
        <dbReference type="ARBA" id="ARBA00023015"/>
    </source>
</evidence>
<feature type="region of interest" description="Disordered" evidence="5">
    <location>
        <begin position="265"/>
        <end position="287"/>
    </location>
</feature>
<dbReference type="SMART" id="SM00066">
    <property type="entry name" value="GAL4"/>
    <property type="match status" value="1"/>
</dbReference>
<sequence>MAEPDRAEIAVVRRADGRTLRKSCDRCHQQKLRCVGDKASLTRCKRCQKAGLECVYGARSSKKTSHCSVDNFAAWDDWPRNSTVPTLSDPVGELDTMFGLDLTHFDDVFPDSASSRPGTGGSSISFGGSILPSLEENSGVTVISTPSVPLLAIDGALRPENAEPSTKLDKASQELEVIFLRTTKGDTNQRPQDYPIGEVLGALGKFLAALKVINVVELVPPHTPQTSHDAHLRSKQASLASQGYVLCVRLLSSLLEQMLQSLLTSPSSSSTAPSSAASPERSQDSSSLRASLASLGSNFSDASQVPHGLRLRDILAPPGDFRRALNFSLDLLCIGCSQLNEMEQLLRIPSKQPGLGTASLVSLERSGIAQPELSDNSVSIPSLPARFVASIWEDEASINQKSSAVCLQRYPRKAHAIQQAHKEYCPVVRVGPTELSFSSLTVLEDIYGRDQGLPKAKFYKIGKLPAEDSVISIRGRAQHAGRRSLMAKTYYQAYI</sequence>
<dbReference type="GO" id="GO:0000981">
    <property type="term" value="F:DNA-binding transcription factor activity, RNA polymerase II-specific"/>
    <property type="evidence" value="ECO:0007669"/>
    <property type="project" value="InterPro"/>
</dbReference>
<dbReference type="PROSITE" id="PS50048">
    <property type="entry name" value="ZN2_CY6_FUNGAL_2"/>
    <property type="match status" value="1"/>
</dbReference>
<evidence type="ECO:0000256" key="4">
    <source>
        <dbReference type="ARBA" id="ARBA00023242"/>
    </source>
</evidence>
<dbReference type="InterPro" id="IPR001138">
    <property type="entry name" value="Zn2Cys6_DnaBD"/>
</dbReference>
<keyword evidence="4" id="KW-0539">Nucleus</keyword>
<keyword evidence="8" id="KW-1185">Reference proteome</keyword>
<dbReference type="InterPro" id="IPR050797">
    <property type="entry name" value="Carb_Metab_Trans_Reg"/>
</dbReference>
<evidence type="ECO:0000313" key="8">
    <source>
        <dbReference type="Proteomes" id="UP000078343"/>
    </source>
</evidence>
<dbReference type="AlphaFoldDB" id="A0A178Z3W1"/>
<dbReference type="STRING" id="1367422.A0A178Z3W1"/>
<evidence type="ECO:0000256" key="2">
    <source>
        <dbReference type="ARBA" id="ARBA00023125"/>
    </source>
</evidence>
<proteinExistence type="predicted"/>
<keyword evidence="1" id="KW-0805">Transcription regulation</keyword>
<dbReference type="PROSITE" id="PS00463">
    <property type="entry name" value="ZN2_CY6_FUNGAL_1"/>
    <property type="match status" value="1"/>
</dbReference>
<evidence type="ECO:0000256" key="5">
    <source>
        <dbReference type="SAM" id="MobiDB-lite"/>
    </source>
</evidence>
<accession>A0A178Z3W1</accession>
<dbReference type="Gene3D" id="4.10.240.10">
    <property type="entry name" value="Zn(2)-C6 fungal-type DNA-binding domain"/>
    <property type="match status" value="1"/>
</dbReference>
<comment type="caution">
    <text evidence="7">The sequence shown here is derived from an EMBL/GenBank/DDBJ whole genome shotgun (WGS) entry which is preliminary data.</text>
</comment>
<dbReference type="CDD" id="cd00067">
    <property type="entry name" value="GAL4"/>
    <property type="match status" value="1"/>
</dbReference>
<dbReference type="Proteomes" id="UP000078343">
    <property type="component" value="Unassembled WGS sequence"/>
</dbReference>
<dbReference type="EMBL" id="LVYI01000014">
    <property type="protein sequence ID" value="OAP54231.1"/>
    <property type="molecule type" value="Genomic_DNA"/>
</dbReference>
<evidence type="ECO:0000256" key="3">
    <source>
        <dbReference type="ARBA" id="ARBA00023163"/>
    </source>
</evidence>
<dbReference type="InterPro" id="IPR036864">
    <property type="entry name" value="Zn2-C6_fun-type_DNA-bd_sf"/>
</dbReference>
<dbReference type="PANTHER" id="PTHR31668">
    <property type="entry name" value="GLUCOSE TRANSPORT TRANSCRIPTION REGULATOR RGT1-RELATED-RELATED"/>
    <property type="match status" value="1"/>
</dbReference>
<keyword evidence="2" id="KW-0238">DNA-binding</keyword>
<protein>
    <recommendedName>
        <fullName evidence="6">Zn(2)-C6 fungal-type domain-containing protein</fullName>
    </recommendedName>
</protein>
<keyword evidence="3" id="KW-0804">Transcription</keyword>
<name>A0A178Z3W1_9EURO</name>
<feature type="domain" description="Zn(2)-C6 fungal-type" evidence="6">
    <location>
        <begin position="23"/>
        <end position="56"/>
    </location>
</feature>
<organism evidence="7 8">
    <name type="scientific">Fonsecaea erecta</name>
    <dbReference type="NCBI Taxonomy" id="1367422"/>
    <lineage>
        <taxon>Eukaryota</taxon>
        <taxon>Fungi</taxon>
        <taxon>Dikarya</taxon>
        <taxon>Ascomycota</taxon>
        <taxon>Pezizomycotina</taxon>
        <taxon>Eurotiomycetes</taxon>
        <taxon>Chaetothyriomycetidae</taxon>
        <taxon>Chaetothyriales</taxon>
        <taxon>Herpotrichiellaceae</taxon>
        <taxon>Fonsecaea</taxon>
    </lineage>
</organism>
<gene>
    <name evidence="7" type="ORF">AYL99_11332</name>
</gene>
<reference evidence="7 8" key="1">
    <citation type="submission" date="2016-04" db="EMBL/GenBank/DDBJ databases">
        <title>Draft genome of Fonsecaea erecta CBS 125763.</title>
        <authorList>
            <person name="Weiss V.A."/>
            <person name="Vicente V.A."/>
            <person name="Raittz R.T."/>
            <person name="Moreno L.F."/>
            <person name="De Souza E.M."/>
            <person name="Pedrosa F.O."/>
            <person name="Steffens M.B."/>
            <person name="Faoro H."/>
            <person name="Tadra-Sfeir M.Z."/>
            <person name="Najafzadeh M.J."/>
            <person name="Felipe M.S."/>
            <person name="Teixeira M."/>
            <person name="Sun J."/>
            <person name="Xi L."/>
            <person name="Gomes R."/>
            <person name="De Azevedo C.M."/>
            <person name="Salgado C.G."/>
            <person name="Da Silva M.B."/>
            <person name="Nascimento M.F."/>
            <person name="Queiroz-Telles F."/>
            <person name="Attili D.S."/>
            <person name="Gorbushina A."/>
        </authorList>
    </citation>
    <scope>NUCLEOTIDE SEQUENCE [LARGE SCALE GENOMIC DNA]</scope>
    <source>
        <strain evidence="7 8">CBS 125763</strain>
    </source>
</reference>
<dbReference type="SUPFAM" id="SSF57701">
    <property type="entry name" value="Zn2/Cys6 DNA-binding domain"/>
    <property type="match status" value="1"/>
</dbReference>